<name>K7R117_THEOS</name>
<keyword evidence="3" id="KW-1185">Reference proteome</keyword>
<dbReference type="Proteomes" id="UP000000211">
    <property type="component" value="Chromosome"/>
</dbReference>
<dbReference type="EMBL" id="CP003249">
    <property type="protein sequence ID" value="AFV77005.1"/>
    <property type="molecule type" value="Genomic_DNA"/>
</dbReference>
<organism evidence="2 3">
    <name type="scientific">Thermus oshimai JL-2</name>
    <dbReference type="NCBI Taxonomy" id="751945"/>
    <lineage>
        <taxon>Bacteria</taxon>
        <taxon>Thermotogati</taxon>
        <taxon>Deinococcota</taxon>
        <taxon>Deinococci</taxon>
        <taxon>Thermales</taxon>
        <taxon>Thermaceae</taxon>
        <taxon>Thermus</taxon>
    </lineage>
</organism>
<gene>
    <name evidence="2" type="ORF">Theos_2004</name>
</gene>
<dbReference type="STRING" id="751945.Theos_2004"/>
<dbReference type="Pfam" id="PF01850">
    <property type="entry name" value="PIN"/>
    <property type="match status" value="1"/>
</dbReference>
<feature type="domain" description="PIN" evidence="1">
    <location>
        <begin position="4"/>
        <end position="122"/>
    </location>
</feature>
<dbReference type="RefSeq" id="WP_016330183.1">
    <property type="nucleotide sequence ID" value="NC_019386.1"/>
</dbReference>
<reference evidence="2 3" key="1">
    <citation type="journal article" date="2013" name="Genome Announc.">
        <title>Whole Genome Sequencing of Thermus oshimai JL-2 and Thermus thermophilus JL-18, Incomplete Denitrifiers from the United States Great Basin.</title>
        <authorList>
            <person name="Murugapiran S.K."/>
            <person name="Huntemann M."/>
            <person name="Wei C.L."/>
            <person name="Han J."/>
            <person name="Detter J.C."/>
            <person name="Han C.S."/>
            <person name="Erkkila T.H."/>
            <person name="Teshima H."/>
            <person name="Chen A."/>
            <person name="Kyrpides N."/>
            <person name="Mavrommatis K."/>
            <person name="Markowitz V."/>
            <person name="Szeto E."/>
            <person name="Ivanova N."/>
            <person name="Pagani I."/>
            <person name="Lam J."/>
            <person name="McDonald A.I."/>
            <person name="Dodsworth J.A."/>
            <person name="Pati A."/>
            <person name="Goodwin L."/>
            <person name="Peters L."/>
            <person name="Pitluck S."/>
            <person name="Woyke T."/>
            <person name="Hedlund B.P."/>
        </authorList>
    </citation>
    <scope>NUCLEOTIDE SEQUENCE</scope>
    <source>
        <strain evidence="2 3">JL-2</strain>
    </source>
</reference>
<dbReference type="InterPro" id="IPR052919">
    <property type="entry name" value="TA_system_RNase"/>
</dbReference>
<dbReference type="InterPro" id="IPR002716">
    <property type="entry name" value="PIN_dom"/>
</dbReference>
<dbReference type="eggNOG" id="COG3744">
    <property type="taxonomic scope" value="Bacteria"/>
</dbReference>
<dbReference type="SUPFAM" id="SSF88723">
    <property type="entry name" value="PIN domain-like"/>
    <property type="match status" value="1"/>
</dbReference>
<evidence type="ECO:0000259" key="1">
    <source>
        <dbReference type="Pfam" id="PF01850"/>
    </source>
</evidence>
<dbReference type="InterPro" id="IPR029060">
    <property type="entry name" value="PIN-like_dom_sf"/>
</dbReference>
<dbReference type="KEGG" id="tos:Theos_2004"/>
<accession>K7R117</accession>
<dbReference type="PANTHER" id="PTHR36173">
    <property type="entry name" value="RIBONUCLEASE VAPC16-RELATED"/>
    <property type="match status" value="1"/>
</dbReference>
<dbReference type="AlphaFoldDB" id="K7R117"/>
<proteinExistence type="predicted"/>
<dbReference type="CDD" id="cd09872">
    <property type="entry name" value="PIN_Sll0205-like"/>
    <property type="match status" value="1"/>
</dbReference>
<evidence type="ECO:0000313" key="2">
    <source>
        <dbReference type="EMBL" id="AFV77005.1"/>
    </source>
</evidence>
<evidence type="ECO:0000313" key="3">
    <source>
        <dbReference type="Proteomes" id="UP000000211"/>
    </source>
</evidence>
<dbReference type="InterPro" id="IPR041705">
    <property type="entry name" value="PIN_Sll0205"/>
</dbReference>
<dbReference type="OrthoDB" id="9798990at2"/>
<dbReference type="PANTHER" id="PTHR36173:SF2">
    <property type="entry name" value="RIBONUCLEASE VAPC16"/>
    <property type="match status" value="1"/>
</dbReference>
<sequence>MKLLLDTHAFLYFLTGDPRLSPKARRAVEEGEEVYVSAASVWEMAIKASLGRLDLPEDLEAFLAEVFRSEAFLPLPVSLVHAAAVRALPWHHKDPFDRLLVAQAREEGLALVSKEAILDRYGVERIW</sequence>
<protein>
    <recommendedName>
        <fullName evidence="1">PIN domain-containing protein</fullName>
    </recommendedName>
</protein>
<dbReference type="Gene3D" id="3.40.50.1010">
    <property type="entry name" value="5'-nuclease"/>
    <property type="match status" value="1"/>
</dbReference>
<dbReference type="PATRIC" id="fig|751945.3.peg.1953"/>
<dbReference type="HOGENOM" id="CLU_129890_0_1_0"/>